<dbReference type="InterPro" id="IPR048324">
    <property type="entry name" value="ZSWIM1-3_RNaseH-like"/>
</dbReference>
<dbReference type="VEuPathDB" id="FungiDB:PPTG_05985"/>
<protein>
    <recommendedName>
        <fullName evidence="1">ZSWIM1/3 RNaseH-like domain-containing protein</fullName>
    </recommendedName>
</protein>
<dbReference type="InterPro" id="IPR052579">
    <property type="entry name" value="Zinc_finger_SWIM"/>
</dbReference>
<dbReference type="PANTHER" id="PTHR31569">
    <property type="entry name" value="SWIM-TYPE DOMAIN-CONTAINING PROTEIN"/>
    <property type="match status" value="1"/>
</dbReference>
<sequence>MRSFFDELSDDDAVAEMVVDFNKASTANVSTVHESGRGDTGVISFTSGHMRAMVDSFPEVIQMDCTHKTNQRVQLYNYQLFTMVAMDQFGNGQPVQYSLIETNSDWRMGKCLDHFKRANEHWRFVRIVIVDKDMREVEVIRKKLPEARVLYCQFHVIKWLHHIIRKAMKFGRTMQMFWHK</sequence>
<evidence type="ECO:0000313" key="3">
    <source>
        <dbReference type="Proteomes" id="UP000053864"/>
    </source>
</evidence>
<evidence type="ECO:0000313" key="2">
    <source>
        <dbReference type="EMBL" id="ETL45971.1"/>
    </source>
</evidence>
<reference evidence="2 3" key="1">
    <citation type="submission" date="2013-11" db="EMBL/GenBank/DDBJ databases">
        <title>The Genome Sequence of Phytophthora parasitica CJ05E6.</title>
        <authorList>
            <consortium name="The Broad Institute Genomics Platform"/>
            <person name="Russ C."/>
            <person name="Tyler B."/>
            <person name="Panabieres F."/>
            <person name="Shan W."/>
            <person name="Tripathy S."/>
            <person name="Grunwald N."/>
            <person name="Machado M."/>
            <person name="Johnson C.S."/>
            <person name="Arredondo F."/>
            <person name="Hong C."/>
            <person name="Coffey M."/>
            <person name="Young S.K."/>
            <person name="Zeng Q."/>
            <person name="Gargeya S."/>
            <person name="Fitzgerald M."/>
            <person name="Abouelleil A."/>
            <person name="Alvarado L."/>
            <person name="Chapman S.B."/>
            <person name="Gainer-Dewar J."/>
            <person name="Goldberg J."/>
            <person name="Griggs A."/>
            <person name="Gujja S."/>
            <person name="Hansen M."/>
            <person name="Howarth C."/>
            <person name="Imamovic A."/>
            <person name="Ireland A."/>
            <person name="Larimer J."/>
            <person name="McCowan C."/>
            <person name="Murphy C."/>
            <person name="Pearson M."/>
            <person name="Poon T.W."/>
            <person name="Priest M."/>
            <person name="Roberts A."/>
            <person name="Saif S."/>
            <person name="Shea T."/>
            <person name="Sykes S."/>
            <person name="Wortman J."/>
            <person name="Nusbaum C."/>
            <person name="Birren B."/>
        </authorList>
    </citation>
    <scope>NUCLEOTIDE SEQUENCE [LARGE SCALE GENOMIC DNA]</scope>
    <source>
        <strain evidence="2 3">CJ05E6</strain>
    </source>
</reference>
<evidence type="ECO:0000259" key="1">
    <source>
        <dbReference type="Pfam" id="PF21056"/>
    </source>
</evidence>
<dbReference type="PANTHER" id="PTHR31569:SF4">
    <property type="entry name" value="SWIM-TYPE DOMAIN-CONTAINING PROTEIN"/>
    <property type="match status" value="1"/>
</dbReference>
<dbReference type="AlphaFoldDB" id="W2JHR5"/>
<dbReference type="Pfam" id="PF21056">
    <property type="entry name" value="ZSWIM1-3_RNaseH-like"/>
    <property type="match status" value="1"/>
</dbReference>
<name>W2JHR5_PHYNI</name>
<accession>W2JHR5</accession>
<dbReference type="Proteomes" id="UP000053864">
    <property type="component" value="Unassembled WGS sequence"/>
</dbReference>
<feature type="domain" description="ZSWIM1/3 RNaseH-like" evidence="1">
    <location>
        <begin position="20"/>
        <end position="150"/>
    </location>
</feature>
<organism evidence="2 3">
    <name type="scientific">Phytophthora nicotianae</name>
    <name type="common">Potato buckeye rot agent</name>
    <name type="synonym">Phytophthora parasitica</name>
    <dbReference type="NCBI Taxonomy" id="4792"/>
    <lineage>
        <taxon>Eukaryota</taxon>
        <taxon>Sar</taxon>
        <taxon>Stramenopiles</taxon>
        <taxon>Oomycota</taxon>
        <taxon>Peronosporomycetes</taxon>
        <taxon>Peronosporales</taxon>
        <taxon>Peronosporaceae</taxon>
        <taxon>Phytophthora</taxon>
    </lineage>
</organism>
<dbReference type="EMBL" id="KI671668">
    <property type="protein sequence ID" value="ETL45971.1"/>
    <property type="molecule type" value="Genomic_DNA"/>
</dbReference>
<gene>
    <name evidence="2" type="ORF">L916_04068</name>
</gene>
<proteinExistence type="predicted"/>